<feature type="compositionally biased region" description="Basic and acidic residues" evidence="1">
    <location>
        <begin position="84"/>
        <end position="93"/>
    </location>
</feature>
<accession>A0AA41MLT9</accession>
<keyword evidence="3" id="KW-1185">Reference proteome</keyword>
<evidence type="ECO:0000313" key="2">
    <source>
        <dbReference type="EMBL" id="MBZ3874211.1"/>
    </source>
</evidence>
<comment type="caution">
    <text evidence="2">The sequence shown here is derived from an EMBL/GenBank/DDBJ whole genome shotgun (WGS) entry which is preliminary data.</text>
</comment>
<name>A0AA41MLT9_SCICA</name>
<dbReference type="EMBL" id="JAATJV010222068">
    <property type="protein sequence ID" value="MBZ3874211.1"/>
    <property type="molecule type" value="Genomic_DNA"/>
</dbReference>
<proteinExistence type="predicted"/>
<evidence type="ECO:0000313" key="3">
    <source>
        <dbReference type="Proteomes" id="UP001166674"/>
    </source>
</evidence>
<reference evidence="2" key="1">
    <citation type="submission" date="2020-03" db="EMBL/GenBank/DDBJ databases">
        <title>Studies in the Genomics of Life Span.</title>
        <authorList>
            <person name="Glass D."/>
        </authorList>
    </citation>
    <scope>NUCLEOTIDE SEQUENCE</scope>
    <source>
        <strain evidence="2">SUZIE</strain>
        <tissue evidence="2">Muscle</tissue>
    </source>
</reference>
<dbReference type="AlphaFoldDB" id="A0AA41MLT9"/>
<feature type="region of interest" description="Disordered" evidence="1">
    <location>
        <begin position="78"/>
        <end position="112"/>
    </location>
</feature>
<evidence type="ECO:0000256" key="1">
    <source>
        <dbReference type="SAM" id="MobiDB-lite"/>
    </source>
</evidence>
<protein>
    <submittedName>
        <fullName evidence="2">A-kinase anchor protein C18orf42</fullName>
    </submittedName>
</protein>
<organism evidence="2 3">
    <name type="scientific">Sciurus carolinensis</name>
    <name type="common">Eastern gray squirrel</name>
    <dbReference type="NCBI Taxonomy" id="30640"/>
    <lineage>
        <taxon>Eukaryota</taxon>
        <taxon>Metazoa</taxon>
        <taxon>Chordata</taxon>
        <taxon>Craniata</taxon>
        <taxon>Vertebrata</taxon>
        <taxon>Euteleostomi</taxon>
        <taxon>Mammalia</taxon>
        <taxon>Eutheria</taxon>
        <taxon>Euarchontoglires</taxon>
        <taxon>Glires</taxon>
        <taxon>Rodentia</taxon>
        <taxon>Sciuromorpha</taxon>
        <taxon>Sciuridae</taxon>
        <taxon>Sciurinae</taxon>
        <taxon>Sciurini</taxon>
        <taxon>Sciurus</taxon>
    </lineage>
</organism>
<dbReference type="Proteomes" id="UP001166674">
    <property type="component" value="Unassembled WGS sequence"/>
</dbReference>
<sequence length="112" mass="12414">MGGWAEDLSQLAGPRRHFLPSTFLLHPSPSRFCKLTSLLPTSLSYFGLGETPGSEPEEVKLQNASKQIVRNAILQAVRQVSQESRPRRDKSSDGRGGCQLGVQELTKKHEKK</sequence>
<gene>
    <name evidence="2" type="ORF">SUZIE_126805</name>
</gene>